<evidence type="ECO:0000256" key="5">
    <source>
        <dbReference type="ARBA" id="ARBA00023124"/>
    </source>
</evidence>
<keyword evidence="6" id="KW-0238">DNA-binding</keyword>
<protein>
    <recommendedName>
        <fullName evidence="10">Abasic site processing protein</fullName>
    </recommendedName>
</protein>
<dbReference type="FunCoup" id="G8JV17">
    <property type="interactions" value="591"/>
</dbReference>
<dbReference type="GO" id="GO:0008233">
    <property type="term" value="F:peptidase activity"/>
    <property type="evidence" value="ECO:0007669"/>
    <property type="project" value="UniProtKB-KW"/>
</dbReference>
<sequence>MCGRYALDVNADELLAQFDAYNIKVSEPSARFTPSYNVGPTHKAPVYHSNSLCMMIWGLIPYWTKDLSKAQPYKTFNARLESLLTSKMWKLPCEYRRCVVPISGYYEWKRLPSGKKVPYLVRRIDGNVMLLAGMYDEVKKEDGSNVLSYTIVTGPAPDGLNWLHERMPVVLKPNTKEWELWMNDEKHTWNADELYKVLETTFDSKEVYSYRVSTDVGKITNNEKYLVEPLKEGIASFFKGQKREKEKIIDVPQSTVALKREEETIIKKENEITPSVQGSTPMKRDVVSLLMSSPKRKNQGHDNMR</sequence>
<keyword evidence="4" id="KW-0378">Hydrolase</keyword>
<dbReference type="PANTHER" id="PTHR13604:SF0">
    <property type="entry name" value="ABASIC SITE PROCESSING PROTEIN HMCES"/>
    <property type="match status" value="1"/>
</dbReference>
<keyword evidence="3" id="KW-0227">DNA damage</keyword>
<dbReference type="GO" id="GO:0016829">
    <property type="term" value="F:lyase activity"/>
    <property type="evidence" value="ECO:0007669"/>
    <property type="project" value="UniProtKB-KW"/>
</dbReference>
<dbReference type="Gene3D" id="3.90.1680.10">
    <property type="entry name" value="SOS response associated peptidase-like"/>
    <property type="match status" value="1"/>
</dbReference>
<keyword evidence="5" id="KW-0190">Covalent protein-DNA linkage</keyword>
<dbReference type="GO" id="GO:0006508">
    <property type="term" value="P:proteolysis"/>
    <property type="evidence" value="ECO:0007669"/>
    <property type="project" value="UniProtKB-KW"/>
</dbReference>
<comment type="similarity">
    <text evidence="1">Belongs to the SOS response-associated peptidase family.</text>
</comment>
<dbReference type="OrthoDB" id="2111841at2759"/>
<dbReference type="Pfam" id="PF02586">
    <property type="entry name" value="SRAP"/>
    <property type="match status" value="1"/>
</dbReference>
<keyword evidence="9" id="KW-1185">Reference proteome</keyword>
<dbReference type="KEGG" id="erc:Ecym_6101"/>
<dbReference type="EMBL" id="CP002502">
    <property type="protein sequence ID" value="AET40496.1"/>
    <property type="molecule type" value="Genomic_DNA"/>
</dbReference>
<dbReference type="Proteomes" id="UP000006790">
    <property type="component" value="Chromosome 6"/>
</dbReference>
<dbReference type="GeneID" id="11472194"/>
<accession>G8JV17</accession>
<dbReference type="InterPro" id="IPR003738">
    <property type="entry name" value="SRAP"/>
</dbReference>
<dbReference type="AlphaFoldDB" id="G8JV17"/>
<dbReference type="SUPFAM" id="SSF143081">
    <property type="entry name" value="BB1717-like"/>
    <property type="match status" value="1"/>
</dbReference>
<dbReference type="RefSeq" id="XP_003647313.1">
    <property type="nucleotide sequence ID" value="XM_003647265.1"/>
</dbReference>
<reference evidence="9" key="1">
    <citation type="journal article" date="2012" name="G3 (Bethesda)">
        <title>Pichia sorbitophila, an interspecies yeast hybrid reveals early steps of genome resolution following polyploidization.</title>
        <authorList>
            <person name="Leh Louis V."/>
            <person name="Despons L."/>
            <person name="Friedrich A."/>
            <person name="Martin T."/>
            <person name="Durrens P."/>
            <person name="Casaregola S."/>
            <person name="Neuveglise C."/>
            <person name="Fairhead C."/>
            <person name="Marck C."/>
            <person name="Cruz J.A."/>
            <person name="Straub M.L."/>
            <person name="Kugler V."/>
            <person name="Sacerdot C."/>
            <person name="Uzunov Z."/>
            <person name="Thierry A."/>
            <person name="Weiss S."/>
            <person name="Bleykasten C."/>
            <person name="De Montigny J."/>
            <person name="Jacques N."/>
            <person name="Jung P."/>
            <person name="Lemaire M."/>
            <person name="Mallet S."/>
            <person name="Morel G."/>
            <person name="Richard G.F."/>
            <person name="Sarkar A."/>
            <person name="Savel G."/>
            <person name="Schacherer J."/>
            <person name="Seret M.L."/>
            <person name="Talla E."/>
            <person name="Samson G."/>
            <person name="Jubin C."/>
            <person name="Poulain J."/>
            <person name="Vacherie B."/>
            <person name="Barbe V."/>
            <person name="Pelletier E."/>
            <person name="Sherman D.J."/>
            <person name="Westhof E."/>
            <person name="Weissenbach J."/>
            <person name="Baret P.V."/>
            <person name="Wincker P."/>
            <person name="Gaillardin C."/>
            <person name="Dujon B."/>
            <person name="Souciet J.L."/>
        </authorList>
    </citation>
    <scope>NUCLEOTIDE SEQUENCE [LARGE SCALE GENOMIC DNA]</scope>
    <source>
        <strain evidence="9">CBS 270.75 / DBVPG 7215 / KCTC 17166 / NRRL Y-17582</strain>
    </source>
</reference>
<evidence type="ECO:0000256" key="1">
    <source>
        <dbReference type="ARBA" id="ARBA00008136"/>
    </source>
</evidence>
<evidence type="ECO:0000256" key="7">
    <source>
        <dbReference type="ARBA" id="ARBA00023239"/>
    </source>
</evidence>
<dbReference type="GO" id="GO:0003697">
    <property type="term" value="F:single-stranded DNA binding"/>
    <property type="evidence" value="ECO:0007669"/>
    <property type="project" value="InterPro"/>
</dbReference>
<dbReference type="eggNOG" id="KOG2618">
    <property type="taxonomic scope" value="Eukaryota"/>
</dbReference>
<dbReference type="InParanoid" id="G8JV17"/>
<dbReference type="OMA" id="SYNKGPQ"/>
<gene>
    <name evidence="8" type="ordered locus">Ecym_6101</name>
</gene>
<evidence type="ECO:0000256" key="4">
    <source>
        <dbReference type="ARBA" id="ARBA00022801"/>
    </source>
</evidence>
<evidence type="ECO:0000256" key="2">
    <source>
        <dbReference type="ARBA" id="ARBA00022670"/>
    </source>
</evidence>
<proteinExistence type="inferred from homology"/>
<evidence type="ECO:0000313" key="9">
    <source>
        <dbReference type="Proteomes" id="UP000006790"/>
    </source>
</evidence>
<keyword evidence="7" id="KW-0456">Lyase</keyword>
<keyword evidence="2" id="KW-0645">Protease</keyword>
<dbReference type="PANTHER" id="PTHR13604">
    <property type="entry name" value="DC12-RELATED"/>
    <property type="match status" value="1"/>
</dbReference>
<evidence type="ECO:0000256" key="6">
    <source>
        <dbReference type="ARBA" id="ARBA00023125"/>
    </source>
</evidence>
<evidence type="ECO:0000313" key="8">
    <source>
        <dbReference type="EMBL" id="AET40496.1"/>
    </source>
</evidence>
<dbReference type="InterPro" id="IPR036590">
    <property type="entry name" value="SRAP-like"/>
</dbReference>
<evidence type="ECO:0000256" key="3">
    <source>
        <dbReference type="ARBA" id="ARBA00022763"/>
    </source>
</evidence>
<dbReference type="GO" id="GO:0106300">
    <property type="term" value="P:protein-DNA covalent cross-linking repair"/>
    <property type="evidence" value="ECO:0007669"/>
    <property type="project" value="InterPro"/>
</dbReference>
<name>G8JV17_ERECY</name>
<evidence type="ECO:0008006" key="10">
    <source>
        <dbReference type="Google" id="ProtNLM"/>
    </source>
</evidence>
<dbReference type="HOGENOM" id="CLU_035990_0_1_1"/>
<organism evidence="8 9">
    <name type="scientific">Eremothecium cymbalariae (strain CBS 270.75 / DBVPG 7215 / KCTC 17166 / NRRL Y-17582)</name>
    <name type="common">Yeast</name>
    <dbReference type="NCBI Taxonomy" id="931890"/>
    <lineage>
        <taxon>Eukaryota</taxon>
        <taxon>Fungi</taxon>
        <taxon>Dikarya</taxon>
        <taxon>Ascomycota</taxon>
        <taxon>Saccharomycotina</taxon>
        <taxon>Saccharomycetes</taxon>
        <taxon>Saccharomycetales</taxon>
        <taxon>Saccharomycetaceae</taxon>
        <taxon>Eremothecium</taxon>
    </lineage>
</organism>